<dbReference type="Gene3D" id="1.20.120.1480">
    <property type="match status" value="1"/>
</dbReference>
<evidence type="ECO:0000313" key="13">
    <source>
        <dbReference type="Proteomes" id="UP001306508"/>
    </source>
</evidence>
<name>A0AAN7W3W2_9SACH</name>
<dbReference type="Pfam" id="PF16589">
    <property type="entry name" value="BRCT_2"/>
    <property type="match status" value="1"/>
</dbReference>
<feature type="compositionally biased region" description="Polar residues" evidence="9">
    <location>
        <begin position="397"/>
        <end position="409"/>
    </location>
</feature>
<dbReference type="CDD" id="cd11655">
    <property type="entry name" value="rap1_myb-like"/>
    <property type="match status" value="2"/>
</dbReference>
<comment type="caution">
    <text evidence="12">The sequence shown here is derived from an EMBL/GenBank/DDBJ whole genome shotgun (WGS) entry which is preliminary data.</text>
</comment>
<evidence type="ECO:0000256" key="3">
    <source>
        <dbReference type="ARBA" id="ARBA00022895"/>
    </source>
</evidence>
<dbReference type="InterPro" id="IPR015280">
    <property type="entry name" value="Rap1_DNA-bd"/>
</dbReference>
<evidence type="ECO:0000256" key="2">
    <source>
        <dbReference type="ARBA" id="ARBA00022454"/>
    </source>
</evidence>
<dbReference type="SUPFAM" id="SSF52113">
    <property type="entry name" value="BRCT domain"/>
    <property type="match status" value="1"/>
</dbReference>
<feature type="region of interest" description="Disordered" evidence="9">
    <location>
        <begin position="30"/>
        <end position="194"/>
    </location>
</feature>
<feature type="region of interest" description="Disordered" evidence="9">
    <location>
        <begin position="297"/>
        <end position="327"/>
    </location>
</feature>
<feature type="compositionally biased region" description="Polar residues" evidence="9">
    <location>
        <begin position="164"/>
        <end position="191"/>
    </location>
</feature>
<evidence type="ECO:0000256" key="6">
    <source>
        <dbReference type="ARBA" id="ARBA00023163"/>
    </source>
</evidence>
<keyword evidence="4" id="KW-0805">Transcription regulation</keyword>
<dbReference type="CDD" id="cd11653">
    <property type="entry name" value="rap1_RCT"/>
    <property type="match status" value="1"/>
</dbReference>
<keyword evidence="3 8" id="KW-0779">Telomere</keyword>
<dbReference type="InterPro" id="IPR017930">
    <property type="entry name" value="Myb_dom"/>
</dbReference>
<dbReference type="Pfam" id="PF00249">
    <property type="entry name" value="Myb_DNA-binding"/>
    <property type="match status" value="1"/>
</dbReference>
<dbReference type="PANTHER" id="PTHR16466">
    <property type="entry name" value="TELOMERE REPEAT-BINDING FACTOR 2-INTERACTING PROTEIN 1"/>
    <property type="match status" value="1"/>
</dbReference>
<comment type="similarity">
    <text evidence="1 8">Belongs to the RAP1 family.</text>
</comment>
<feature type="compositionally biased region" description="Low complexity" evidence="9">
    <location>
        <begin position="133"/>
        <end position="163"/>
    </location>
</feature>
<dbReference type="InterPro" id="IPR001357">
    <property type="entry name" value="BRCT_dom"/>
</dbReference>
<reference evidence="13" key="1">
    <citation type="submission" date="2023-07" db="EMBL/GenBank/DDBJ databases">
        <title>A draft genome of Kazachstania heterogenica Y-27499.</title>
        <authorList>
            <person name="Donic C."/>
            <person name="Kralova J.S."/>
            <person name="Fidel L."/>
            <person name="Ben-Dor S."/>
            <person name="Jung S."/>
        </authorList>
    </citation>
    <scope>NUCLEOTIDE SEQUENCE [LARGE SCALE GENOMIC DNA]</scope>
    <source>
        <strain evidence="13">Y27499</strain>
    </source>
</reference>
<dbReference type="InterPro" id="IPR036420">
    <property type="entry name" value="BRCT_dom_sf"/>
</dbReference>
<dbReference type="SUPFAM" id="SSF46689">
    <property type="entry name" value="Homeodomain-like"/>
    <property type="match status" value="2"/>
</dbReference>
<feature type="domain" description="HTH myb-type" evidence="11">
    <location>
        <begin position="439"/>
        <end position="499"/>
    </location>
</feature>
<evidence type="ECO:0000259" key="10">
    <source>
        <dbReference type="PROSITE" id="PS50172"/>
    </source>
</evidence>
<feature type="compositionally biased region" description="Low complexity" evidence="9">
    <location>
        <begin position="84"/>
        <end position="108"/>
    </location>
</feature>
<dbReference type="InterPro" id="IPR039595">
    <property type="entry name" value="TE2IP/Rap1"/>
</dbReference>
<keyword evidence="6" id="KW-0804">Transcription</keyword>
<protein>
    <recommendedName>
        <fullName evidence="8">DNA-binding protein RAP1</fullName>
    </recommendedName>
</protein>
<gene>
    <name evidence="12" type="ORF">RI543_001743</name>
</gene>
<evidence type="ECO:0000259" key="11">
    <source>
        <dbReference type="PROSITE" id="PS51294"/>
    </source>
</evidence>
<sequence length="995" mass="111236">MSAPEEFDTAKETFDSVEHFVDALDANMLHNKDNEDNNSSINSNNNNNTNATNSIATTSADKASTNNTSNNNNSNNNDNDKTADNTNNTTDSTNSLDNETNDQNNNINTEEKISNSNDNSVATTNPVDSQTASTTNSSSNEAITVSNIPNTTTDTTTSINNTTFASIPTDNTKDTSNSGSVDSNKTNTMETKNSDKKFWEGKRFYINDAQDAHDNMNDAKLLVRLISNNGGEVLSKLPDVNDPTISTLDKNLLVVSPYNDTNLVTVSPTYIKACVQSNTLLNYQNYLVPFDKSRISNNEKKGEDEQNDKANDDDNAEGQSDGSFDTNVAANNILSNDNLSTAVAVANATITATTVTPLHPTTTVTTGTDAPMTDSTNTDSTPSNNENKTNPYDKDNTSSTNNFKQNETSIKVDVESELSMVDTSDSNGNSLKHTPLPPNFSSHKNVFSEDEDQFILDVVRKNPTRRSTHTLFEEISRFMPNHTGNSIRHRYRGYLSKRLDFVYQVDKNGKLVRDERGNLIKTDVLPPSLKRKFTADEDYGLAIAIKKQFYRDAFQVDPESGSSLISHQETAVDIAKRNMTMDPHHVPGNEPSFKDFRVYGRRGPVAREFFKTYAELVPTHTESAWRDRFRKFLLVFGIDAYIDYYEECKTIGKEPEPLKNMTVRKKKRGDLTPGNYNSSLKRAVSASEAVFDPMNSKRRHYMESTEPELIKSDQNTGNISATTVAGTNNGNSSMVNTGVSLENKNINSTNHHGGKMTSNEPHVTLEQTPFEVTPRHKSDSASSIAENNKIKPTHRKTTEDYDNELLDEETRNFISSLKDDLNKINNNLPFEYPPDIAEAIRTDYAMEEMKYDTIDPDTIQWPPKIASMDLFLPKFFQLESTREFMKRVNDVISRDYEPSQAEMLVQNLADECGIRRNFCTAMLTSLSGDLMVIPRYFLNMFQTDTNPPSNVPGIWTASDDAMLRKGGPRELKELEKKHGSGRIEMRKRFIETALI</sequence>
<dbReference type="Gene3D" id="1.10.10.2170">
    <property type="match status" value="1"/>
</dbReference>
<comment type="function">
    <text evidence="8">Involved in the regulation of telomere length, clustering and has a specific role in telomere position effect (TPE).</text>
</comment>
<feature type="compositionally biased region" description="Basic and acidic residues" evidence="9">
    <location>
        <begin position="297"/>
        <end position="312"/>
    </location>
</feature>
<dbReference type="AlphaFoldDB" id="A0AAN7W3W2"/>
<dbReference type="PANTHER" id="PTHR16466:SF6">
    <property type="entry name" value="TELOMERIC REPEAT-BINDING FACTOR 2-INTERACTING PROTEIN 1"/>
    <property type="match status" value="1"/>
</dbReference>
<feature type="region of interest" description="Disordered" evidence="9">
    <location>
        <begin position="358"/>
        <end position="438"/>
    </location>
</feature>
<dbReference type="PROSITE" id="PS51294">
    <property type="entry name" value="HTH_MYB"/>
    <property type="match status" value="1"/>
</dbReference>
<proteinExistence type="inferred from homology"/>
<dbReference type="GO" id="GO:0042162">
    <property type="term" value="F:telomeric DNA binding"/>
    <property type="evidence" value="ECO:0007669"/>
    <property type="project" value="TreeGrafter"/>
</dbReference>
<evidence type="ECO:0000256" key="9">
    <source>
        <dbReference type="SAM" id="MobiDB-lite"/>
    </source>
</evidence>
<feature type="compositionally biased region" description="Low complexity" evidence="9">
    <location>
        <begin position="37"/>
        <end position="77"/>
    </location>
</feature>
<dbReference type="Gene3D" id="1.10.10.60">
    <property type="entry name" value="Homeodomain-like"/>
    <property type="match status" value="2"/>
</dbReference>
<dbReference type="GO" id="GO:0010833">
    <property type="term" value="P:telomere maintenance via telomere lengthening"/>
    <property type="evidence" value="ECO:0007669"/>
    <property type="project" value="UniProtKB-UniRule"/>
</dbReference>
<feature type="compositionally biased region" description="Polar residues" evidence="9">
    <location>
        <begin position="421"/>
        <end position="432"/>
    </location>
</feature>
<dbReference type="GO" id="GO:0031848">
    <property type="term" value="P:protection from non-homologous end joining at telomere"/>
    <property type="evidence" value="ECO:0007669"/>
    <property type="project" value="TreeGrafter"/>
</dbReference>
<dbReference type="Pfam" id="PF09197">
    <property type="entry name" value="Rap1-DNA-bind"/>
    <property type="match status" value="1"/>
</dbReference>
<dbReference type="PROSITE" id="PS50172">
    <property type="entry name" value="BRCT"/>
    <property type="match status" value="1"/>
</dbReference>
<dbReference type="Pfam" id="PF11626">
    <property type="entry name" value="Rap1_C"/>
    <property type="match status" value="1"/>
</dbReference>
<dbReference type="SMART" id="SM00717">
    <property type="entry name" value="SANT"/>
    <property type="match status" value="1"/>
</dbReference>
<keyword evidence="5" id="KW-0010">Activator</keyword>
<dbReference type="InterPro" id="IPR038104">
    <property type="entry name" value="Rap1_C_sf"/>
</dbReference>
<feature type="compositionally biased region" description="Low complexity" evidence="9">
    <location>
        <begin position="358"/>
        <end position="387"/>
    </location>
</feature>
<keyword evidence="2 8" id="KW-0158">Chromosome</keyword>
<dbReference type="EMBL" id="JAWIZZ010000040">
    <property type="protein sequence ID" value="KAK5780621.1"/>
    <property type="molecule type" value="Genomic_DNA"/>
</dbReference>
<accession>A0AAN7W3W2</accession>
<evidence type="ECO:0000313" key="12">
    <source>
        <dbReference type="EMBL" id="KAK5780621.1"/>
    </source>
</evidence>
<comment type="subunit">
    <text evidence="8">Homodimer.</text>
</comment>
<organism evidence="12 13">
    <name type="scientific">Arxiozyma heterogenica</name>
    <dbReference type="NCBI Taxonomy" id="278026"/>
    <lineage>
        <taxon>Eukaryota</taxon>
        <taxon>Fungi</taxon>
        <taxon>Dikarya</taxon>
        <taxon>Ascomycota</taxon>
        <taxon>Saccharomycotina</taxon>
        <taxon>Saccharomycetes</taxon>
        <taxon>Saccharomycetales</taxon>
        <taxon>Saccharomycetaceae</taxon>
        <taxon>Arxiozyma</taxon>
    </lineage>
</organism>
<evidence type="ECO:0000256" key="8">
    <source>
        <dbReference type="RuleBase" id="RU367107"/>
    </source>
</evidence>
<keyword evidence="7 8" id="KW-0539">Nucleus</keyword>
<dbReference type="InterPro" id="IPR001005">
    <property type="entry name" value="SANT/Myb"/>
</dbReference>
<feature type="compositionally biased region" description="Polar residues" evidence="9">
    <location>
        <begin position="114"/>
        <end position="132"/>
    </location>
</feature>
<feature type="compositionally biased region" description="Polar residues" evidence="9">
    <location>
        <begin position="317"/>
        <end position="327"/>
    </location>
</feature>
<evidence type="ECO:0000256" key="7">
    <source>
        <dbReference type="ARBA" id="ARBA00023242"/>
    </source>
</evidence>
<comment type="subcellular location">
    <subcellularLocation>
        <location evidence="8">Nucleus</location>
    </subcellularLocation>
    <subcellularLocation>
        <location evidence="8">Chromosome</location>
        <location evidence="8">Telomere</location>
    </subcellularLocation>
</comment>
<dbReference type="GO" id="GO:0070187">
    <property type="term" value="C:shelterin complex"/>
    <property type="evidence" value="ECO:0007669"/>
    <property type="project" value="TreeGrafter"/>
</dbReference>
<evidence type="ECO:0000256" key="5">
    <source>
        <dbReference type="ARBA" id="ARBA00023159"/>
    </source>
</evidence>
<feature type="domain" description="BRCT" evidence="10">
    <location>
        <begin position="194"/>
        <end position="288"/>
    </location>
</feature>
<dbReference type="InterPro" id="IPR021661">
    <property type="entry name" value="Rap1_C"/>
</dbReference>
<dbReference type="Proteomes" id="UP001306508">
    <property type="component" value="Unassembled WGS sequence"/>
</dbReference>
<keyword evidence="13" id="KW-1185">Reference proteome</keyword>
<dbReference type="Gene3D" id="3.40.50.10190">
    <property type="entry name" value="BRCT domain"/>
    <property type="match status" value="1"/>
</dbReference>
<evidence type="ECO:0000256" key="4">
    <source>
        <dbReference type="ARBA" id="ARBA00023015"/>
    </source>
</evidence>
<evidence type="ECO:0000256" key="1">
    <source>
        <dbReference type="ARBA" id="ARBA00010467"/>
    </source>
</evidence>
<dbReference type="InterPro" id="IPR009057">
    <property type="entry name" value="Homeodomain-like_sf"/>
</dbReference>